<gene>
    <name evidence="1" type="ORF">IAD26_02050</name>
</gene>
<accession>A0A9D1SQY0</accession>
<proteinExistence type="predicted"/>
<dbReference type="Proteomes" id="UP000886748">
    <property type="component" value="Unassembled WGS sequence"/>
</dbReference>
<dbReference type="AlphaFoldDB" id="A0A9D1SQY0"/>
<reference evidence="1" key="2">
    <citation type="journal article" date="2021" name="PeerJ">
        <title>Extensive microbial diversity within the chicken gut microbiome revealed by metagenomics and culture.</title>
        <authorList>
            <person name="Gilroy R."/>
            <person name="Ravi A."/>
            <person name="Getino M."/>
            <person name="Pursley I."/>
            <person name="Horton D.L."/>
            <person name="Alikhan N.F."/>
            <person name="Baker D."/>
            <person name="Gharbi K."/>
            <person name="Hall N."/>
            <person name="Watson M."/>
            <person name="Adriaenssens E.M."/>
            <person name="Foster-Nyarko E."/>
            <person name="Jarju S."/>
            <person name="Secka A."/>
            <person name="Antonio M."/>
            <person name="Oren A."/>
            <person name="Chaudhuri R.R."/>
            <person name="La Ragione R."/>
            <person name="Hildebrand F."/>
            <person name="Pallen M.J."/>
        </authorList>
    </citation>
    <scope>NUCLEOTIDE SEQUENCE</scope>
    <source>
        <strain evidence="1">CHK154-7741</strain>
    </source>
</reference>
<evidence type="ECO:0000313" key="2">
    <source>
        <dbReference type="Proteomes" id="UP000886748"/>
    </source>
</evidence>
<dbReference type="EMBL" id="DVOD01000014">
    <property type="protein sequence ID" value="HIU91899.1"/>
    <property type="molecule type" value="Genomic_DNA"/>
</dbReference>
<evidence type="ECO:0000313" key="1">
    <source>
        <dbReference type="EMBL" id="HIU91899.1"/>
    </source>
</evidence>
<reference evidence="1" key="1">
    <citation type="submission" date="2020-10" db="EMBL/GenBank/DDBJ databases">
        <authorList>
            <person name="Gilroy R."/>
        </authorList>
    </citation>
    <scope>NUCLEOTIDE SEQUENCE</scope>
    <source>
        <strain evidence="1">CHK154-7741</strain>
    </source>
</reference>
<protein>
    <submittedName>
        <fullName evidence="1">Uncharacterized protein</fullName>
    </submittedName>
</protein>
<sequence>MSKNEDAELNTDLVIRAIDKYNNLYDNPELTRIPKSYIEKYLKEQQQIGSTQCPQ</sequence>
<name>A0A9D1SQY0_9CLOT</name>
<comment type="caution">
    <text evidence="1">The sequence shown here is derived from an EMBL/GenBank/DDBJ whole genome shotgun (WGS) entry which is preliminary data.</text>
</comment>
<organism evidence="1 2">
    <name type="scientific">Candidatus Limenecus avicola</name>
    <dbReference type="NCBI Taxonomy" id="2840847"/>
    <lineage>
        <taxon>Bacteria</taxon>
        <taxon>Bacillati</taxon>
        <taxon>Bacillota</taxon>
        <taxon>Clostridia</taxon>
        <taxon>Eubacteriales</taxon>
        <taxon>Clostridiaceae</taxon>
        <taxon>Clostridiaceae incertae sedis</taxon>
        <taxon>Candidatus Limenecus</taxon>
    </lineage>
</organism>